<evidence type="ECO:0000313" key="3">
    <source>
        <dbReference type="Proteomes" id="UP001204953"/>
    </source>
</evidence>
<evidence type="ECO:0000313" key="2">
    <source>
        <dbReference type="EMBL" id="MCP2729583.1"/>
    </source>
</evidence>
<accession>A0AAE3KPF3</accession>
<sequence>MKYIKKSEEPESFKAWKALAKTTPNWSYSYLQNPEKRELHDALLKEQGYICCYCGMRISRENSHIEHLNPQSNTEPELSVEYTNLLASCQRQLEPKKPIHCGIAKDDWYDENLMVSPLEANCRDFFIYTDDGQIMETDEADKKAAAATTIDKLRLNIKKLKDMREAVIKNLFADLNIDELTKEEKQKLLEGFAQPDANGQYQEFYGAIAYILNQYL</sequence>
<evidence type="ECO:0000256" key="1">
    <source>
        <dbReference type="SAM" id="Coils"/>
    </source>
</evidence>
<dbReference type="Gene3D" id="1.10.30.50">
    <property type="match status" value="1"/>
</dbReference>
<dbReference type="NCBIfam" id="TIGR02646">
    <property type="entry name" value="retron system putative HNH endonuclease"/>
    <property type="match status" value="1"/>
</dbReference>
<dbReference type="RefSeq" id="WP_254012365.1">
    <property type="nucleotide sequence ID" value="NZ_JAMZMM010000126.1"/>
</dbReference>
<keyword evidence="3" id="KW-1185">Reference proteome</keyword>
<dbReference type="AlphaFoldDB" id="A0AAE3KPF3"/>
<name>A0AAE3KPF3_9CYAN</name>
<protein>
    <submittedName>
        <fullName evidence="2">TIGR02646 family protein</fullName>
    </submittedName>
</protein>
<dbReference type="InterPro" id="IPR013467">
    <property type="entry name" value="HNH78-like"/>
</dbReference>
<organism evidence="2 3">
    <name type="scientific">Limnofasciculus baicalensis BBK-W-15</name>
    <dbReference type="NCBI Taxonomy" id="2699891"/>
    <lineage>
        <taxon>Bacteria</taxon>
        <taxon>Bacillati</taxon>
        <taxon>Cyanobacteriota</taxon>
        <taxon>Cyanophyceae</taxon>
        <taxon>Coleofasciculales</taxon>
        <taxon>Coleofasciculaceae</taxon>
        <taxon>Limnofasciculus</taxon>
        <taxon>Limnofasciculus baicalensis</taxon>
    </lineage>
</organism>
<gene>
    <name evidence="2" type="ORF">NJ959_14110</name>
</gene>
<feature type="coiled-coil region" evidence="1">
    <location>
        <begin position="143"/>
        <end position="170"/>
    </location>
</feature>
<comment type="caution">
    <text evidence="2">The sequence shown here is derived from an EMBL/GenBank/DDBJ whole genome shotgun (WGS) entry which is preliminary data.</text>
</comment>
<dbReference type="Proteomes" id="UP001204953">
    <property type="component" value="Unassembled WGS sequence"/>
</dbReference>
<reference evidence="2" key="1">
    <citation type="submission" date="2022-06" db="EMBL/GenBank/DDBJ databases">
        <title>New cyanobacteria of genus Symplocastrum in benthos of Lake Baikal.</title>
        <authorList>
            <person name="Sorokovikova E."/>
            <person name="Tikhonova I."/>
            <person name="Krasnopeev A."/>
            <person name="Evseev P."/>
            <person name="Gladkikh A."/>
            <person name="Belykh O."/>
        </authorList>
    </citation>
    <scope>NUCLEOTIDE SEQUENCE</scope>
    <source>
        <strain evidence="2">BBK-W-15</strain>
    </source>
</reference>
<proteinExistence type="predicted"/>
<keyword evidence="1" id="KW-0175">Coiled coil</keyword>
<dbReference type="EMBL" id="JAMZMM010000126">
    <property type="protein sequence ID" value="MCP2729583.1"/>
    <property type="molecule type" value="Genomic_DNA"/>
</dbReference>